<dbReference type="SMART" id="SM01043">
    <property type="entry name" value="BTAD"/>
    <property type="match status" value="1"/>
</dbReference>
<dbReference type="SMART" id="SM00862">
    <property type="entry name" value="Trans_reg_C"/>
    <property type="match status" value="1"/>
</dbReference>
<evidence type="ECO:0000256" key="1">
    <source>
        <dbReference type="ARBA" id="ARBA00005820"/>
    </source>
</evidence>
<feature type="domain" description="OmpR/PhoB-type" evidence="6">
    <location>
        <begin position="1"/>
        <end position="94"/>
    </location>
</feature>
<accession>A0A7Z0WGH9</accession>
<feature type="DNA-binding region" description="OmpR/PhoB-type" evidence="5">
    <location>
        <begin position="1"/>
        <end position="94"/>
    </location>
</feature>
<dbReference type="GO" id="GO:0006355">
    <property type="term" value="P:regulation of DNA-templated transcription"/>
    <property type="evidence" value="ECO:0007669"/>
    <property type="project" value="InterPro"/>
</dbReference>
<evidence type="ECO:0000256" key="5">
    <source>
        <dbReference type="PROSITE-ProRule" id="PRU01091"/>
    </source>
</evidence>
<dbReference type="PANTHER" id="PTHR35807">
    <property type="entry name" value="TRANSCRIPTIONAL REGULATOR REDD-RELATED"/>
    <property type="match status" value="1"/>
</dbReference>
<dbReference type="PANTHER" id="PTHR35807:SF1">
    <property type="entry name" value="TRANSCRIPTIONAL REGULATOR REDD"/>
    <property type="match status" value="1"/>
</dbReference>
<dbReference type="Pfam" id="PF00486">
    <property type="entry name" value="Trans_reg_C"/>
    <property type="match status" value="1"/>
</dbReference>
<sequence length="917" mass="101353">MEFWVLGPLEVRDQGQVVDLGAPRVRLVCGLLLVRPGDLVSVEQFVDELWPDRPPPDARALVRGYVSRLRRVLRSGPSGEDRVVTRKPGYLLRVDDQEVDLHRFERLVALARTAVRDGDPTRAVELFGQANRQWRGGPFADVPHTASIAAAVTWLGERRLTTREEAFDAALAAGQAAQVVTELTEFVTAHPLRERPAGQLMLALYRCGRQADALERYQRTRRVLAAEVGVEPGADLRRLHQRILDADQDLAGAADGPVATGRQLPMDIAEFTGRQAELAALQALAAGGERELPGTVVISAIEGMAGVGKTRLAVHLAHRLIDQGRYDEVQLWTDLRGFDAEHPPADPADVLEGFLRTLGVPGDRIPTGVESRAALYRDRLVDKRALILLDNAAREDQVRPLLPGRPGSLVLITSRRGLSGLDGAHAVRLDVLPPADAVQLLARIATDDRIAAQPAAATRVARLCGHLPIALTLAARRLRARPHWTVTDLADRLAGDTGDQHEPRGLGATFDLSYRALTDPQRQLFRMLGLHVGTDVTAESAAALIGSTRRTTETLLEALLDEHLLHQEVAGRYRFHDLIRPYARRLAEDEEPAGRRTAAVRRLLTWYLHAAEAARTVLDPHRTRIIDLRPLPPECAVPMFDDYERALAWFEAERANLVAVIGVAQHHGAPEVAWQLAWVTMSLFYRRSYWDDWIATFRIGLAATRTSGQRRAEGIMWRGLGVAHSDLRQFDTAIDCYQRAQVLFEEVGDLHAQGWNLNNLGVLHVDLDNLAAARTCFQRALSLLRQTGDRQGEGFCLNNLGDTCRRLGATQAAIAYLVDALGIQQGREDHVGEQFTLATLGDLHQDAHQYASAIDYYHRAVAISRRLDDQRIAARTLTSLARAHHALGDTEAAAEHRRQARAIFTDLGDPQADDLDD</sequence>
<dbReference type="Pfam" id="PF13424">
    <property type="entry name" value="TPR_12"/>
    <property type="match status" value="2"/>
</dbReference>
<proteinExistence type="inferred from homology"/>
<evidence type="ECO:0000259" key="6">
    <source>
        <dbReference type="PROSITE" id="PS51755"/>
    </source>
</evidence>
<keyword evidence="2" id="KW-0805">Transcription regulation</keyword>
<name>A0A7Z0WGH9_9PSEU</name>
<dbReference type="InterPro" id="IPR005158">
    <property type="entry name" value="BTAD"/>
</dbReference>
<dbReference type="PRINTS" id="PR00364">
    <property type="entry name" value="DISEASERSIST"/>
</dbReference>
<comment type="caution">
    <text evidence="7">The sequence shown here is derived from an EMBL/GenBank/DDBJ whole genome shotgun (WGS) entry which is preliminary data.</text>
</comment>
<dbReference type="Gene3D" id="3.40.50.300">
    <property type="entry name" value="P-loop containing nucleotide triphosphate hydrolases"/>
    <property type="match status" value="1"/>
</dbReference>
<dbReference type="GO" id="GO:0003677">
    <property type="term" value="F:DNA binding"/>
    <property type="evidence" value="ECO:0007669"/>
    <property type="project" value="UniProtKB-UniRule"/>
</dbReference>
<dbReference type="Gene3D" id="1.10.10.10">
    <property type="entry name" value="Winged helix-like DNA-binding domain superfamily/Winged helix DNA-binding domain"/>
    <property type="match status" value="2"/>
</dbReference>
<evidence type="ECO:0000256" key="3">
    <source>
        <dbReference type="ARBA" id="ARBA00023125"/>
    </source>
</evidence>
<dbReference type="GO" id="GO:0000160">
    <property type="term" value="P:phosphorelay signal transduction system"/>
    <property type="evidence" value="ECO:0007669"/>
    <property type="project" value="InterPro"/>
</dbReference>
<dbReference type="InterPro" id="IPR001867">
    <property type="entry name" value="OmpR/PhoB-type_DNA-bd"/>
</dbReference>
<dbReference type="InterPro" id="IPR016032">
    <property type="entry name" value="Sig_transdc_resp-reg_C-effctor"/>
</dbReference>
<organism evidence="7 8">
    <name type="scientific">Actinophytocola xinjiangensis</name>
    <dbReference type="NCBI Taxonomy" id="485602"/>
    <lineage>
        <taxon>Bacteria</taxon>
        <taxon>Bacillati</taxon>
        <taxon>Actinomycetota</taxon>
        <taxon>Actinomycetes</taxon>
        <taxon>Pseudonocardiales</taxon>
        <taxon>Pseudonocardiaceae</taxon>
    </lineage>
</organism>
<dbReference type="InterPro" id="IPR036388">
    <property type="entry name" value="WH-like_DNA-bd_sf"/>
</dbReference>
<dbReference type="CDD" id="cd15831">
    <property type="entry name" value="BTAD"/>
    <property type="match status" value="1"/>
</dbReference>
<evidence type="ECO:0000313" key="8">
    <source>
        <dbReference type="Proteomes" id="UP000185696"/>
    </source>
</evidence>
<dbReference type="InterPro" id="IPR027417">
    <property type="entry name" value="P-loop_NTPase"/>
</dbReference>
<dbReference type="GO" id="GO:0043531">
    <property type="term" value="F:ADP binding"/>
    <property type="evidence" value="ECO:0007669"/>
    <property type="project" value="InterPro"/>
</dbReference>
<evidence type="ECO:0000256" key="4">
    <source>
        <dbReference type="ARBA" id="ARBA00023163"/>
    </source>
</evidence>
<dbReference type="PROSITE" id="PS51755">
    <property type="entry name" value="OMPR_PHOB"/>
    <property type="match status" value="1"/>
</dbReference>
<dbReference type="Pfam" id="PF03704">
    <property type="entry name" value="BTAD"/>
    <property type="match status" value="1"/>
</dbReference>
<dbReference type="EMBL" id="MSIF01000024">
    <property type="protein sequence ID" value="OLF06031.1"/>
    <property type="molecule type" value="Genomic_DNA"/>
</dbReference>
<keyword evidence="8" id="KW-1185">Reference proteome</keyword>
<dbReference type="InterPro" id="IPR011990">
    <property type="entry name" value="TPR-like_helical_dom_sf"/>
</dbReference>
<dbReference type="Proteomes" id="UP000185696">
    <property type="component" value="Unassembled WGS sequence"/>
</dbReference>
<dbReference type="InterPro" id="IPR019734">
    <property type="entry name" value="TPR_rpt"/>
</dbReference>
<dbReference type="SUPFAM" id="SSF52540">
    <property type="entry name" value="P-loop containing nucleoside triphosphate hydrolases"/>
    <property type="match status" value="1"/>
</dbReference>
<dbReference type="InterPro" id="IPR051677">
    <property type="entry name" value="AfsR-DnrI-RedD_regulator"/>
</dbReference>
<evidence type="ECO:0000313" key="7">
    <source>
        <dbReference type="EMBL" id="OLF06031.1"/>
    </source>
</evidence>
<comment type="similarity">
    <text evidence="1">Belongs to the AfsR/DnrI/RedD regulatory family.</text>
</comment>
<dbReference type="SUPFAM" id="SSF48452">
    <property type="entry name" value="TPR-like"/>
    <property type="match status" value="3"/>
</dbReference>
<reference evidence="7 8" key="1">
    <citation type="submission" date="2016-12" db="EMBL/GenBank/DDBJ databases">
        <title>The draft genome sequence of Actinophytocola xinjiangensis.</title>
        <authorList>
            <person name="Wang W."/>
            <person name="Yuan L."/>
        </authorList>
    </citation>
    <scope>NUCLEOTIDE SEQUENCE [LARGE SCALE GENOMIC DNA]</scope>
    <source>
        <strain evidence="7 8">CGMCC 4.4663</strain>
    </source>
</reference>
<dbReference type="AlphaFoldDB" id="A0A7Z0WGH9"/>
<evidence type="ECO:0000256" key="2">
    <source>
        <dbReference type="ARBA" id="ARBA00023015"/>
    </source>
</evidence>
<dbReference type="SMART" id="SM00028">
    <property type="entry name" value="TPR"/>
    <property type="match status" value="5"/>
</dbReference>
<protein>
    <recommendedName>
        <fullName evidence="6">OmpR/PhoB-type domain-containing protein</fullName>
    </recommendedName>
</protein>
<gene>
    <name evidence="7" type="ORF">BLA60_33855</name>
</gene>
<keyword evidence="3 5" id="KW-0238">DNA-binding</keyword>
<dbReference type="SUPFAM" id="SSF46894">
    <property type="entry name" value="C-terminal effector domain of the bipartite response regulators"/>
    <property type="match status" value="1"/>
</dbReference>
<dbReference type="Gene3D" id="1.25.40.10">
    <property type="entry name" value="Tetratricopeptide repeat domain"/>
    <property type="match status" value="2"/>
</dbReference>
<keyword evidence="4" id="KW-0804">Transcription</keyword>